<feature type="domain" description="Glycosyl transferase family 1" evidence="4">
    <location>
        <begin position="203"/>
        <end position="347"/>
    </location>
</feature>
<keyword evidence="7" id="KW-1185">Reference proteome</keyword>
<evidence type="ECO:0000313" key="6">
    <source>
        <dbReference type="EMBL" id="MFC5296842.1"/>
    </source>
</evidence>
<dbReference type="InterPro" id="IPR050194">
    <property type="entry name" value="Glycosyltransferase_grp1"/>
</dbReference>
<dbReference type="InterPro" id="IPR001296">
    <property type="entry name" value="Glyco_trans_1"/>
</dbReference>
<evidence type="ECO:0000313" key="7">
    <source>
        <dbReference type="Proteomes" id="UP001595937"/>
    </source>
</evidence>
<dbReference type="GO" id="GO:0016757">
    <property type="term" value="F:glycosyltransferase activity"/>
    <property type="evidence" value="ECO:0007669"/>
    <property type="project" value="UniProtKB-KW"/>
</dbReference>
<organism evidence="6 7">
    <name type="scientific">Brachybacterium tyrofermentans</name>
    <dbReference type="NCBI Taxonomy" id="47848"/>
    <lineage>
        <taxon>Bacteria</taxon>
        <taxon>Bacillati</taxon>
        <taxon>Actinomycetota</taxon>
        <taxon>Actinomycetes</taxon>
        <taxon>Micrococcales</taxon>
        <taxon>Dermabacteraceae</taxon>
        <taxon>Brachybacterium</taxon>
    </lineage>
</organism>
<evidence type="ECO:0000256" key="1">
    <source>
        <dbReference type="ARBA" id="ARBA00021292"/>
    </source>
</evidence>
<keyword evidence="3 6" id="KW-0808">Transferase</keyword>
<accession>A0ABW0FCC5</accession>
<protein>
    <recommendedName>
        <fullName evidence="1">D-inositol 3-phosphate glycosyltransferase</fullName>
    </recommendedName>
</protein>
<proteinExistence type="predicted"/>
<sequence>MRILVVTESFLPHMNGVTNSVLRVVDHFAAVGDDLGIIAPKWPGADRFLRTAGGRKIRVRRVASAPLPGYTEVRIAATSAASLRRRIEDFQPDVIHLASPTILGGRAVVAAQKAGVPTVAVYQTDIPGYTARYGMPFLENASWQLLKDVHNRATLTLAPSTATRDQLIEHGIDRVHLWRRGVDTSLFSPTLRSDSLREKYAGPGEKLVVYVGRLAPEKQVADLKVIHDMPGVRLLIVGDGPDRDTLRREMPRAAFAGFRTGTDLAAHLASADLFIHPGELETFGQTIQEAMASGLPVIAPRRGGPVDLIAPSRTGWLYTPGMLDELREHTSDLLFDDAKRLAFGRAALDSVHQRTWPVLAEQLRGHYLAAIEQHQKLQPTARARH</sequence>
<dbReference type="SUPFAM" id="SSF53756">
    <property type="entry name" value="UDP-Glycosyltransferase/glycogen phosphorylase"/>
    <property type="match status" value="1"/>
</dbReference>
<dbReference type="RefSeq" id="WP_193118632.1">
    <property type="nucleotide sequence ID" value="NZ_BAAAIR010000003.1"/>
</dbReference>
<dbReference type="Pfam" id="PF00534">
    <property type="entry name" value="Glycos_transf_1"/>
    <property type="match status" value="1"/>
</dbReference>
<dbReference type="InterPro" id="IPR028098">
    <property type="entry name" value="Glyco_trans_4-like_N"/>
</dbReference>
<reference evidence="7" key="1">
    <citation type="journal article" date="2019" name="Int. J. Syst. Evol. Microbiol.">
        <title>The Global Catalogue of Microorganisms (GCM) 10K type strain sequencing project: providing services to taxonomists for standard genome sequencing and annotation.</title>
        <authorList>
            <consortium name="The Broad Institute Genomics Platform"/>
            <consortium name="The Broad Institute Genome Sequencing Center for Infectious Disease"/>
            <person name="Wu L."/>
            <person name="Ma J."/>
        </authorList>
    </citation>
    <scope>NUCLEOTIDE SEQUENCE [LARGE SCALE GENOMIC DNA]</scope>
    <source>
        <strain evidence="7">CGMCC 1.16455</strain>
    </source>
</reference>
<evidence type="ECO:0000259" key="5">
    <source>
        <dbReference type="Pfam" id="PF13439"/>
    </source>
</evidence>
<dbReference type="PANTHER" id="PTHR45947:SF3">
    <property type="entry name" value="SULFOQUINOVOSYL TRANSFERASE SQD2"/>
    <property type="match status" value="1"/>
</dbReference>
<gene>
    <name evidence="6" type="ORF">ACFPK8_04915</name>
</gene>
<dbReference type="Pfam" id="PF13439">
    <property type="entry name" value="Glyco_transf_4"/>
    <property type="match status" value="1"/>
</dbReference>
<feature type="domain" description="Glycosyltransferase subfamily 4-like N-terminal" evidence="5">
    <location>
        <begin position="15"/>
        <end position="185"/>
    </location>
</feature>
<dbReference type="PANTHER" id="PTHR45947">
    <property type="entry name" value="SULFOQUINOVOSYL TRANSFERASE SQD2"/>
    <property type="match status" value="1"/>
</dbReference>
<dbReference type="GeneID" id="303295552"/>
<name>A0ABW0FCC5_9MICO</name>
<dbReference type="CDD" id="cd03814">
    <property type="entry name" value="GT4-like"/>
    <property type="match status" value="1"/>
</dbReference>
<dbReference type="Proteomes" id="UP001595937">
    <property type="component" value="Unassembled WGS sequence"/>
</dbReference>
<keyword evidence="2 6" id="KW-0328">Glycosyltransferase</keyword>
<evidence type="ECO:0000256" key="2">
    <source>
        <dbReference type="ARBA" id="ARBA00022676"/>
    </source>
</evidence>
<evidence type="ECO:0000256" key="3">
    <source>
        <dbReference type="ARBA" id="ARBA00022679"/>
    </source>
</evidence>
<dbReference type="Gene3D" id="3.40.50.2000">
    <property type="entry name" value="Glycogen Phosphorylase B"/>
    <property type="match status" value="2"/>
</dbReference>
<dbReference type="EMBL" id="JBHSLN010000016">
    <property type="protein sequence ID" value="MFC5296842.1"/>
    <property type="molecule type" value="Genomic_DNA"/>
</dbReference>
<comment type="caution">
    <text evidence="6">The sequence shown here is derived from an EMBL/GenBank/DDBJ whole genome shotgun (WGS) entry which is preliminary data.</text>
</comment>
<evidence type="ECO:0000259" key="4">
    <source>
        <dbReference type="Pfam" id="PF00534"/>
    </source>
</evidence>